<keyword evidence="2" id="KW-0547">Nucleotide-binding</keyword>
<dbReference type="InterPro" id="IPR003593">
    <property type="entry name" value="AAA+_ATPase"/>
</dbReference>
<evidence type="ECO:0000256" key="1">
    <source>
        <dbReference type="ARBA" id="ARBA00022448"/>
    </source>
</evidence>
<keyword evidence="3 5" id="KW-0067">ATP-binding</keyword>
<dbReference type="SMART" id="SM00382">
    <property type="entry name" value="AAA"/>
    <property type="match status" value="1"/>
</dbReference>
<evidence type="ECO:0000313" key="6">
    <source>
        <dbReference type="Proteomes" id="UP000028523"/>
    </source>
</evidence>
<dbReference type="Proteomes" id="UP000028523">
    <property type="component" value="Unassembled WGS sequence"/>
</dbReference>
<name>A0A084U3E5_MALIO</name>
<comment type="caution">
    <text evidence="5">The sequence shown here is derived from an EMBL/GenBank/DDBJ whole genome shotgun (WGS) entry which is preliminary data.</text>
</comment>
<dbReference type="GO" id="GO:0016887">
    <property type="term" value="F:ATP hydrolysis activity"/>
    <property type="evidence" value="ECO:0007669"/>
    <property type="project" value="InterPro"/>
</dbReference>
<dbReference type="InterPro" id="IPR050763">
    <property type="entry name" value="ABC_transporter_ATP-binding"/>
</dbReference>
<sequence length="264" mass="30092">MENNSLSHILSEFKKTEDKNYNDKFIIDNSSNKKSLIETKELTKKYKELTVINKLNINFYDGENVAVLGGNGAGKTTLMEMIAGLNKPTSGSIDYKYDYKNSFLEKIGIQFQDSSFPRGIKVKRVVKFVNDIYETNISKSELNAMLEIFGINKFYNKNASSLSGGQNQRLNCLLSILHKPSIIILDELSTGLDITIRNKIKTFIKMYAKENKMNILLVSHNLDEIEYLADRIVLLKNGEIFVDASKEQVIEKFGSLQNMIELYI</sequence>
<feature type="domain" description="ABC transporter" evidence="4">
    <location>
        <begin position="37"/>
        <end position="262"/>
    </location>
</feature>
<dbReference type="PANTHER" id="PTHR42711">
    <property type="entry name" value="ABC TRANSPORTER ATP-BINDING PROTEIN"/>
    <property type="match status" value="1"/>
</dbReference>
<reference evidence="5 6" key="1">
    <citation type="journal article" date="2014" name="PLoS ONE">
        <title>Reduction of Hydrogen Peroxide Accumulation and Toxicity by a Catalase from Mycoplasma iowae.</title>
        <authorList>
            <person name="Pritchard R.E."/>
            <person name="Prassinos A.J."/>
            <person name="Osborne J.D."/>
            <person name="Raviv Z."/>
            <person name="Balish M.F."/>
        </authorList>
    </citation>
    <scope>NUCLEOTIDE SEQUENCE [LARGE SCALE GENOMIC DNA]</scope>
    <source>
        <strain evidence="5 6">DK-CPA</strain>
    </source>
</reference>
<dbReference type="CDD" id="cd03230">
    <property type="entry name" value="ABC_DR_subfamily_A"/>
    <property type="match status" value="1"/>
</dbReference>
<dbReference type="GO" id="GO:0005524">
    <property type="term" value="F:ATP binding"/>
    <property type="evidence" value="ECO:0007669"/>
    <property type="project" value="UniProtKB-KW"/>
</dbReference>
<dbReference type="InterPro" id="IPR003439">
    <property type="entry name" value="ABC_transporter-like_ATP-bd"/>
</dbReference>
<dbReference type="RefSeq" id="WP_036452086.1">
    <property type="nucleotide sequence ID" value="NZ_AWQU01000081.1"/>
</dbReference>
<keyword evidence="1" id="KW-0813">Transport</keyword>
<dbReference type="Pfam" id="PF00005">
    <property type="entry name" value="ABC_tran"/>
    <property type="match status" value="1"/>
</dbReference>
<organism evidence="5 6">
    <name type="scientific">Malacoplasma iowae DK-CPA</name>
    <dbReference type="NCBI Taxonomy" id="1394179"/>
    <lineage>
        <taxon>Bacteria</taxon>
        <taxon>Bacillati</taxon>
        <taxon>Mycoplasmatota</taxon>
        <taxon>Mycoplasmoidales</taxon>
        <taxon>Mycoplasmoidaceae</taxon>
        <taxon>Malacoplasma</taxon>
    </lineage>
</organism>
<dbReference type="PANTHER" id="PTHR42711:SF17">
    <property type="entry name" value="ABC TRANSPORTER ATP-BINDING PROTEIN"/>
    <property type="match status" value="1"/>
</dbReference>
<accession>A0A084U3E5</accession>
<gene>
    <name evidence="5" type="ORF">P271_320</name>
</gene>
<keyword evidence="6" id="KW-1185">Reference proteome</keyword>
<protein>
    <submittedName>
        <fullName evidence="5">ABC transporter ATP-binding subunit</fullName>
    </submittedName>
</protein>
<dbReference type="PROSITE" id="PS50893">
    <property type="entry name" value="ABC_TRANSPORTER_2"/>
    <property type="match status" value="1"/>
</dbReference>
<dbReference type="EMBL" id="AWQU01000081">
    <property type="protein sequence ID" value="KFB07481.1"/>
    <property type="molecule type" value="Genomic_DNA"/>
</dbReference>
<dbReference type="SUPFAM" id="SSF52540">
    <property type="entry name" value="P-loop containing nucleoside triphosphate hydrolases"/>
    <property type="match status" value="1"/>
</dbReference>
<evidence type="ECO:0000313" key="5">
    <source>
        <dbReference type="EMBL" id="KFB07481.1"/>
    </source>
</evidence>
<dbReference type="InterPro" id="IPR027417">
    <property type="entry name" value="P-loop_NTPase"/>
</dbReference>
<evidence type="ECO:0000256" key="2">
    <source>
        <dbReference type="ARBA" id="ARBA00022741"/>
    </source>
</evidence>
<dbReference type="AlphaFoldDB" id="A0A084U3E5"/>
<proteinExistence type="predicted"/>
<evidence type="ECO:0000259" key="4">
    <source>
        <dbReference type="PROSITE" id="PS50893"/>
    </source>
</evidence>
<evidence type="ECO:0000256" key="3">
    <source>
        <dbReference type="ARBA" id="ARBA00022840"/>
    </source>
</evidence>
<dbReference type="Gene3D" id="3.40.50.300">
    <property type="entry name" value="P-loop containing nucleotide triphosphate hydrolases"/>
    <property type="match status" value="1"/>
</dbReference>